<dbReference type="Proteomes" id="UP000005018">
    <property type="component" value="Chromosome 5"/>
</dbReference>
<proteinExistence type="predicted"/>
<keyword evidence="5 8" id="KW-0175">Coiled coil</keyword>
<evidence type="ECO:0000313" key="12">
    <source>
        <dbReference type="EMBL" id="CCG24106.1"/>
    </source>
</evidence>
<evidence type="ECO:0000256" key="7">
    <source>
        <dbReference type="ARBA" id="ARBA00023136"/>
    </source>
</evidence>
<dbReference type="InterPro" id="IPR007667">
    <property type="entry name" value="Hypoxia_induced_domain"/>
</dbReference>
<feature type="region of interest" description="Disordered" evidence="9">
    <location>
        <begin position="146"/>
        <end position="165"/>
    </location>
</feature>
<evidence type="ECO:0000259" key="11">
    <source>
        <dbReference type="PROSITE" id="PS51503"/>
    </source>
</evidence>
<dbReference type="InterPro" id="IPR050355">
    <property type="entry name" value="RCF1"/>
</dbReference>
<keyword evidence="7 10" id="KW-0472">Membrane</keyword>
<gene>
    <name evidence="12" type="ORF">CORT_0E05210</name>
</gene>
<name>H8X807_CANO9</name>
<evidence type="ECO:0000256" key="9">
    <source>
        <dbReference type="SAM" id="MobiDB-lite"/>
    </source>
</evidence>
<dbReference type="GO" id="GO:0031966">
    <property type="term" value="C:mitochondrial membrane"/>
    <property type="evidence" value="ECO:0007669"/>
    <property type="project" value="UniProtKB-SubCell"/>
</dbReference>
<dbReference type="HOGENOM" id="CLU_087356_1_0_1"/>
<evidence type="ECO:0000256" key="6">
    <source>
        <dbReference type="ARBA" id="ARBA00023128"/>
    </source>
</evidence>
<keyword evidence="13" id="KW-1185">Reference proteome</keyword>
<sequence length="165" mass="18930">MTTGLPSSMSFGEEDEPDFMRKLAEKAKEQPLVPIGSILTAGAVILAARSMKRGEKIKTQRYFRYRIGFQLATLIALVVGGMTFGVATHEQKKSKEEMLREKAKQREKLWIEELERRDAIIQARKERLEQSRKELRNLAKQGFENEKADKLDSRKSDSKKVDSEN</sequence>
<dbReference type="KEGG" id="cot:CORT_0E05210"/>
<feature type="transmembrane region" description="Helical" evidence="10">
    <location>
        <begin position="69"/>
        <end position="87"/>
    </location>
</feature>
<dbReference type="PROSITE" id="PS51503">
    <property type="entry name" value="HIG1"/>
    <property type="match status" value="1"/>
</dbReference>
<dbReference type="PANTHER" id="PTHR12297">
    <property type="entry name" value="HYPOXIA-INDUCBILE GENE 1 HIG1 -RELATED"/>
    <property type="match status" value="1"/>
</dbReference>
<evidence type="ECO:0000256" key="2">
    <source>
        <dbReference type="ARBA" id="ARBA00013887"/>
    </source>
</evidence>
<keyword evidence="4 10" id="KW-1133">Transmembrane helix</keyword>
<dbReference type="EMBL" id="HE681723">
    <property type="protein sequence ID" value="CCG24106.1"/>
    <property type="molecule type" value="Genomic_DNA"/>
</dbReference>
<evidence type="ECO:0000313" key="13">
    <source>
        <dbReference type="Proteomes" id="UP000005018"/>
    </source>
</evidence>
<dbReference type="eggNOG" id="KOG4431">
    <property type="taxonomic scope" value="Eukaryota"/>
</dbReference>
<dbReference type="GO" id="GO:0097250">
    <property type="term" value="P:mitochondrial respirasome assembly"/>
    <property type="evidence" value="ECO:0007669"/>
    <property type="project" value="TreeGrafter"/>
</dbReference>
<feature type="domain" description="HIG1" evidence="11">
    <location>
        <begin position="4"/>
        <end position="95"/>
    </location>
</feature>
<evidence type="ECO:0000256" key="3">
    <source>
        <dbReference type="ARBA" id="ARBA00022692"/>
    </source>
</evidence>
<dbReference type="Gene3D" id="6.10.140.1320">
    <property type="match status" value="1"/>
</dbReference>
<keyword evidence="6" id="KW-0496">Mitochondrion</keyword>
<reference evidence="12 13" key="1">
    <citation type="journal article" date="2012" name="PLoS ONE">
        <title>Sequence and analysis of the genome of the pathogenic yeast Candida orthopsilosis.</title>
        <authorList>
            <person name="Riccombeni A."/>
            <person name="Vidanes G."/>
            <person name="Proux-Wera E."/>
            <person name="Wolfe K.H."/>
            <person name="Butler G."/>
        </authorList>
    </citation>
    <scope>NUCLEOTIDE SEQUENCE [LARGE SCALE GENOMIC DNA]</scope>
    <source>
        <strain evidence="12 13">Co 90-125</strain>
    </source>
</reference>
<evidence type="ECO:0000256" key="4">
    <source>
        <dbReference type="ARBA" id="ARBA00022989"/>
    </source>
</evidence>
<evidence type="ECO:0000256" key="1">
    <source>
        <dbReference type="ARBA" id="ARBA00004325"/>
    </source>
</evidence>
<dbReference type="RefSeq" id="XP_003870236.1">
    <property type="nucleotide sequence ID" value="XM_003870187.1"/>
</dbReference>
<feature type="transmembrane region" description="Helical" evidence="10">
    <location>
        <begin position="31"/>
        <end position="48"/>
    </location>
</feature>
<feature type="coiled-coil region" evidence="8">
    <location>
        <begin position="86"/>
        <end position="145"/>
    </location>
</feature>
<evidence type="ECO:0000256" key="5">
    <source>
        <dbReference type="ARBA" id="ARBA00023054"/>
    </source>
</evidence>
<dbReference type="AlphaFoldDB" id="H8X807"/>
<evidence type="ECO:0000256" key="8">
    <source>
        <dbReference type="SAM" id="Coils"/>
    </source>
</evidence>
<accession>H8X807</accession>
<dbReference type="Pfam" id="PF04588">
    <property type="entry name" value="HIG_1_N"/>
    <property type="match status" value="1"/>
</dbReference>
<protein>
    <recommendedName>
        <fullName evidence="2">Respiratory supercomplex factor 1, mitochondrial</fullName>
    </recommendedName>
</protein>
<dbReference type="OrthoDB" id="6604018at2759"/>
<keyword evidence="3 10" id="KW-0812">Transmembrane</keyword>
<dbReference type="GeneID" id="14540757"/>
<evidence type="ECO:0000256" key="10">
    <source>
        <dbReference type="SAM" id="Phobius"/>
    </source>
</evidence>
<dbReference type="PANTHER" id="PTHR12297:SF3">
    <property type="entry name" value="HIG1 DOMAIN FAMILY MEMBER 1A"/>
    <property type="match status" value="1"/>
</dbReference>
<comment type="subcellular location">
    <subcellularLocation>
        <location evidence="1">Mitochondrion membrane</location>
    </subcellularLocation>
</comment>
<organism evidence="12 13">
    <name type="scientific">Candida orthopsilosis (strain 90-125)</name>
    <name type="common">Yeast</name>
    <dbReference type="NCBI Taxonomy" id="1136231"/>
    <lineage>
        <taxon>Eukaryota</taxon>
        <taxon>Fungi</taxon>
        <taxon>Dikarya</taxon>
        <taxon>Ascomycota</taxon>
        <taxon>Saccharomycotina</taxon>
        <taxon>Pichiomycetes</taxon>
        <taxon>Debaryomycetaceae</taxon>
        <taxon>Candida/Lodderomyces clade</taxon>
        <taxon>Candida</taxon>
    </lineage>
</organism>